<dbReference type="PANTHER" id="PTHR30055">
    <property type="entry name" value="HTH-TYPE TRANSCRIPTIONAL REGULATOR RUTR"/>
    <property type="match status" value="1"/>
</dbReference>
<dbReference type="InterPro" id="IPR009057">
    <property type="entry name" value="Homeodomain-like_sf"/>
</dbReference>
<dbReference type="InterPro" id="IPR039536">
    <property type="entry name" value="TetR_C_Proteobacteria"/>
</dbReference>
<proteinExistence type="predicted"/>
<dbReference type="GO" id="GO:0003700">
    <property type="term" value="F:DNA-binding transcription factor activity"/>
    <property type="evidence" value="ECO:0007669"/>
    <property type="project" value="TreeGrafter"/>
</dbReference>
<sequence>MLPKSCIPCRGPGRPRQLDLGEREAIIIDVAERVILSAGLGGASMAAIAREAGMSKRTLYEVFESRAALFAAVVRRIRSSVARPLEPHQFDLPLAERLRLILTPAAEKFTDPLPLALLRAVVAEGDKQPELVHGFLQEGPYALHAMIRLELDRSVARGEIRISDTESAARLMTDMAHESILEHLISNLSECHREEAYRRRLDLAIRVFVGGIGEPEGEADEGRRAS</sequence>
<dbReference type="InterPro" id="IPR050109">
    <property type="entry name" value="HTH-type_TetR-like_transc_reg"/>
</dbReference>
<dbReference type="RefSeq" id="WP_066177376.1">
    <property type="nucleotide sequence ID" value="NZ_LQZT01000010.1"/>
</dbReference>
<dbReference type="PROSITE" id="PS50977">
    <property type="entry name" value="HTH_TETR_2"/>
    <property type="match status" value="1"/>
</dbReference>
<protein>
    <recommendedName>
        <fullName evidence="3">HTH tetR-type domain-containing protein</fullName>
    </recommendedName>
</protein>
<dbReference type="InterPro" id="IPR036271">
    <property type="entry name" value="Tet_transcr_reg_TetR-rel_C_sf"/>
</dbReference>
<dbReference type="GO" id="GO:0000976">
    <property type="term" value="F:transcription cis-regulatory region binding"/>
    <property type="evidence" value="ECO:0007669"/>
    <property type="project" value="TreeGrafter"/>
</dbReference>
<evidence type="ECO:0000313" key="5">
    <source>
        <dbReference type="Proteomes" id="UP000094795"/>
    </source>
</evidence>
<keyword evidence="1 2" id="KW-0238">DNA-binding</keyword>
<evidence type="ECO:0000313" key="4">
    <source>
        <dbReference type="EMBL" id="OCW58149.1"/>
    </source>
</evidence>
<dbReference type="EMBL" id="LQZT01000010">
    <property type="protein sequence ID" value="OCW58149.1"/>
    <property type="molecule type" value="Genomic_DNA"/>
</dbReference>
<gene>
    <name evidence="4" type="ORF">AWJ14_15995</name>
</gene>
<dbReference type="PANTHER" id="PTHR30055:SF223">
    <property type="entry name" value="HTH-TYPE TRANSCRIPTIONAL REGULATOR UIDR"/>
    <property type="match status" value="1"/>
</dbReference>
<comment type="caution">
    <text evidence="4">The sequence shown here is derived from an EMBL/GenBank/DDBJ whole genome shotgun (WGS) entry which is preliminary data.</text>
</comment>
<dbReference type="Pfam" id="PF00440">
    <property type="entry name" value="TetR_N"/>
    <property type="match status" value="1"/>
</dbReference>
<dbReference type="InterPro" id="IPR001647">
    <property type="entry name" value="HTH_TetR"/>
</dbReference>
<evidence type="ECO:0000256" key="2">
    <source>
        <dbReference type="PROSITE-ProRule" id="PRU00335"/>
    </source>
</evidence>
<accession>A0A1C1YXJ0</accession>
<organism evidence="4 5">
    <name type="scientific">Hoeflea olei</name>
    <dbReference type="NCBI Taxonomy" id="1480615"/>
    <lineage>
        <taxon>Bacteria</taxon>
        <taxon>Pseudomonadati</taxon>
        <taxon>Pseudomonadota</taxon>
        <taxon>Alphaproteobacteria</taxon>
        <taxon>Hyphomicrobiales</taxon>
        <taxon>Rhizobiaceae</taxon>
        <taxon>Hoeflea</taxon>
    </lineage>
</organism>
<evidence type="ECO:0000259" key="3">
    <source>
        <dbReference type="PROSITE" id="PS50977"/>
    </source>
</evidence>
<name>A0A1C1YXJ0_9HYPH</name>
<dbReference type="SUPFAM" id="SSF48498">
    <property type="entry name" value="Tetracyclin repressor-like, C-terminal domain"/>
    <property type="match status" value="1"/>
</dbReference>
<dbReference type="AlphaFoldDB" id="A0A1C1YXJ0"/>
<keyword evidence="5" id="KW-1185">Reference proteome</keyword>
<evidence type="ECO:0000256" key="1">
    <source>
        <dbReference type="ARBA" id="ARBA00023125"/>
    </source>
</evidence>
<dbReference type="PRINTS" id="PR00455">
    <property type="entry name" value="HTHTETR"/>
</dbReference>
<dbReference type="SUPFAM" id="SSF46689">
    <property type="entry name" value="Homeodomain-like"/>
    <property type="match status" value="1"/>
</dbReference>
<dbReference type="Pfam" id="PF14246">
    <property type="entry name" value="TetR_C_7"/>
    <property type="match status" value="1"/>
</dbReference>
<reference evidence="4 5" key="1">
    <citation type="submission" date="2015-12" db="EMBL/GenBank/DDBJ databases">
        <authorList>
            <person name="Shamseldin A."/>
            <person name="Moawad H."/>
            <person name="Abd El-Rahim W.M."/>
            <person name="Sadowsky M.J."/>
        </authorList>
    </citation>
    <scope>NUCLEOTIDE SEQUENCE [LARGE SCALE GENOMIC DNA]</scope>
    <source>
        <strain evidence="4 5">JC234</strain>
    </source>
</reference>
<dbReference type="Proteomes" id="UP000094795">
    <property type="component" value="Unassembled WGS sequence"/>
</dbReference>
<feature type="DNA-binding region" description="H-T-H motif" evidence="2">
    <location>
        <begin position="44"/>
        <end position="63"/>
    </location>
</feature>
<dbReference type="Gene3D" id="1.10.357.10">
    <property type="entry name" value="Tetracycline Repressor, domain 2"/>
    <property type="match status" value="1"/>
</dbReference>
<feature type="domain" description="HTH tetR-type" evidence="3">
    <location>
        <begin position="21"/>
        <end position="81"/>
    </location>
</feature>